<evidence type="ECO:0000256" key="1">
    <source>
        <dbReference type="ARBA" id="ARBA00022729"/>
    </source>
</evidence>
<dbReference type="eggNOG" id="COG3204">
    <property type="taxonomic scope" value="Bacteria"/>
</dbReference>
<dbReference type="RefSeq" id="WP_035619032.1">
    <property type="nucleotide sequence ID" value="NZ_JBEWQG010000032.1"/>
</dbReference>
<dbReference type="EMBL" id="JPRM01000004">
    <property type="protein sequence ID" value="KFF19099.1"/>
    <property type="molecule type" value="Genomic_DNA"/>
</dbReference>
<dbReference type="InterPro" id="IPR014867">
    <property type="entry name" value="Spore_coat_CotH_CotH2/3/7"/>
</dbReference>
<dbReference type="eggNOG" id="COG2304">
    <property type="taxonomic scope" value="Bacteria"/>
</dbReference>
<dbReference type="eggNOG" id="COG5337">
    <property type="taxonomic scope" value="Bacteria"/>
</dbReference>
<feature type="chain" id="PRO_5001803212" evidence="2">
    <location>
        <begin position="21"/>
        <end position="2176"/>
    </location>
</feature>
<evidence type="ECO:0000313" key="6">
    <source>
        <dbReference type="EMBL" id="OXA93564.1"/>
    </source>
</evidence>
<accession>A0A086AQY5</accession>
<dbReference type="InterPro" id="IPR026444">
    <property type="entry name" value="Secre_tail"/>
</dbReference>
<sequence length="2176" mass="239995">MKTKLLFFLISLSLIGSLNAQQKTQLPIKGSYNDVAITTSNNAVNYTSSGLYLEGGTTAAPTETYIRFQEISLPADAVIKSANIIFYGRTASTIGTTVSIFGERGNSDAYPASTAVTTATSIKGRQYTFDSVTWGTPACVVNKEYTTPDVTNLLLDMFPAGVGNANVAFKLTGNQQGSFIMWSYDGNVAMAPKLQITYTSAFGTFTTTVIANTDDGRENTNGSMYLTDGYINLGGRSDSSNSVVRFPVVEIPEKAEISEAYIEFYSYGTSPASTVNISTELADAATYATTSGNITKRNYSANTINWFTESWLVNNKLYKTPDLKNIIDATRLSGWKSGQAIGFKFVGTLQNNGATACTNEMGASYKPRLVIKYKTEGNGPNIETTPLNGVTASIISIGNEDGREYTNGNMALGDGALFLSGRTDGSDSGFIFRNTQIPANAEIKDAYIEFYAYSTSPATTVNIYAETTQASSYTSNPKSITSRQYTNNNIQWATEAWTKDLEKNRTPNLRNIIDEIRLNGWKSGENIAFKFNGLALNDGARAYAYEGSTLYRPRLVIEYANNNKGPSIIVDPNEVQTYVSIINTGNDDGREYTNGNMALGDGAMFLSGRTDGSDSGFIFRNTQIPANAEIKDAYIEFSAYATSPATAINIYAEKNQKLPYTYTPKSITAREYTNNKIHWATEAWAKDLEKNRTPNLRNIIDEIRLNGWKSGDNIAFKFNGLGLNDGARAYAYEGSNLYRPRLVVKYVVNGAGPSIVVDPTEIQTNVSIINTGNDDGREYTNGNMALGDGAMFLSGRTDGSDSGFIFHNTEIPANAEIKDAYVEFCAYATSPASAIDIYAEKNQKLPYTYSSKSITAREYSTNKIHWITETWTKDLEKNRTPNLRNIIDEIRLNGWKSGDNIALKFNGISLNDGARAYAYEGSNLYRPRLVVKYVVNGAGPSIVVDPNEIQTEASIISTGNDDGREYTNGNMALGDGAMFLSGRTDGSNTGFIFRNTQIPATSEIKDAYIEFYAYATSPATTADIYAELNQKLLYTYDPKSITLRQYTNNKINWTTDAWITDLAKNRTPNLKNIIDEIRLNGWKSGENIAFKFNGLSLNDGARAYAYEASTLYRPRLVIKYANNGAGPSITTDSSQTQTYTNIVTAGYDDGRENLDGNMYLGDAYLSLAGQSDSYKTGIRFQTVDFPANAEITEAYIEFYAYGSSNATNLSIKSEIGDAQTYSPIKNNISSRAYSENSELWNTDTRADYAQNRTVDIKKLIDENRLRGWEPGQSLAFLFEGKGVSSNFARVRSYEAGNMYRPRLVIKYKDNQKGPNAAAVISTLTNVITDSSLMKGLVINEVSAQGTVDQKEDWIEIYNSLDKMILIDSNVSVSNKDTKKDLNILKNILVPAKGFAVLIADKKPEKGSFHLNFDLKNTGGIVYLSTITGKRTAALDELTYIETPYNTSYGRTTDAATTLASFINPTYNLSNTVGQQKVALSFSKERGIYPTGFDLTITAPSGITVNYTLDGKFPSKTVGTKYTAPISIKQSCVLKVYAYDTTGNSSVISHTYVLQDNYKNELPTSYAQWTNKAYILTADEYSKAIAELPIVSISTDAEISPLWVQGSFEYIDKHIYSDHTNFFSNSTTKQFGQASLAQYNGGVKFKFNKNASVKKANYPFFDTYPGEVYPTTNKIQVISLKEGQDGPQNNIYNTGYLRFDEKMTMNLCKEIGKYALDTRYINFFINGKYRGVKTMRNDFSSNNLEEVFGDDTDNYTTVNLQDGNFPIGVIEEGDGSTAIWQNIKKLAAAKDFQGFKNWVDIEDLIKFQIMFMFTDTENEAIAIVHNFAPTFMKVKMNINDTDGAFFGGFTAPTSSTTMPPIGFAGGGGNYKQKWILNDSRLGPGGLFGNFMGSNVNQTTGNLEFKTFVKDYVQAAFGDPKSNVVAPLSVSNVQTKIKNTVTELNNVYKLDAAYMSFDREVYNYWKNTDVPRVLAQVPERVSYSLQKWQEYNMVHTLLAAPFDTTVANKITINNPNTGTEVYYTTDGSDPMGKDGVVSPSALQYNTSKGIVLPLGTYSLVSRAFTTNNWGPLSKADVKGNVMTKRTAENISEELLNTEAQHVIIYPNPAYNEININLQNSDSVNSTMSIYSIDGKLVQNNTLTSQSNNVNIGNLNSGFYIIKIVNSNGTVSTHKLIKK</sequence>
<proteinExistence type="predicted"/>
<evidence type="ECO:0000256" key="2">
    <source>
        <dbReference type="SAM" id="SignalP"/>
    </source>
</evidence>
<name>A0A086AQY5_FLAHY</name>
<reference evidence="5 7" key="1">
    <citation type="submission" date="2014-07" db="EMBL/GenBank/DDBJ databases">
        <title>Genome of Flavobacterium hydatis DSM 2063.</title>
        <authorList>
            <person name="Pipes S.E."/>
            <person name="Stropko S.J."/>
            <person name="Newman J.D."/>
        </authorList>
    </citation>
    <scope>NUCLEOTIDE SEQUENCE [LARGE SCALE GENOMIC DNA]</scope>
    <source>
        <strain evidence="5 7">DSM 2063</strain>
    </source>
</reference>
<keyword evidence="8" id="KW-1185">Reference proteome</keyword>
<evidence type="ECO:0000313" key="5">
    <source>
        <dbReference type="EMBL" id="KFF19099.1"/>
    </source>
</evidence>
<dbReference type="Pfam" id="PF18962">
    <property type="entry name" value="Por_Secre_tail"/>
    <property type="match status" value="1"/>
</dbReference>
<dbReference type="NCBIfam" id="TIGR04183">
    <property type="entry name" value="Por_Secre_tail"/>
    <property type="match status" value="1"/>
</dbReference>
<dbReference type="InterPro" id="IPR059177">
    <property type="entry name" value="GH29D-like_dom"/>
</dbReference>
<feature type="domain" description="GH29D-like beta-sandwich" evidence="3">
    <location>
        <begin position="1486"/>
        <end position="1547"/>
    </location>
</feature>
<dbReference type="eggNOG" id="COG1409">
    <property type="taxonomic scope" value="Bacteria"/>
</dbReference>
<dbReference type="OrthoDB" id="1346265at2"/>
<comment type="caution">
    <text evidence="5">The sequence shown here is derived from an EMBL/GenBank/DDBJ whole genome shotgun (WGS) entry which is preliminary data.</text>
</comment>
<feature type="domain" description="Secretion system C-terminal sorting" evidence="4">
    <location>
        <begin position="2102"/>
        <end position="2174"/>
    </location>
</feature>
<dbReference type="Proteomes" id="UP000198424">
    <property type="component" value="Unassembled WGS sequence"/>
</dbReference>
<dbReference type="Proteomes" id="UP000028712">
    <property type="component" value="Unassembled WGS sequence"/>
</dbReference>
<evidence type="ECO:0000313" key="8">
    <source>
        <dbReference type="Proteomes" id="UP000198424"/>
    </source>
</evidence>
<dbReference type="EMBL" id="MUGY01000013">
    <property type="protein sequence ID" value="OXA93564.1"/>
    <property type="molecule type" value="Genomic_DNA"/>
</dbReference>
<dbReference type="eggNOG" id="COG3391">
    <property type="taxonomic scope" value="Bacteria"/>
</dbReference>
<evidence type="ECO:0000259" key="4">
    <source>
        <dbReference type="Pfam" id="PF18962"/>
    </source>
</evidence>
<dbReference type="Pfam" id="PF13290">
    <property type="entry name" value="CHB_HEX_C_1"/>
    <property type="match status" value="1"/>
</dbReference>
<evidence type="ECO:0000313" key="7">
    <source>
        <dbReference type="Proteomes" id="UP000028712"/>
    </source>
</evidence>
<gene>
    <name evidence="6" type="ORF">B0A62_12475</name>
    <name evidence="5" type="ORF">IW20_03875</name>
</gene>
<dbReference type="Pfam" id="PF08757">
    <property type="entry name" value="CotH"/>
    <property type="match status" value="1"/>
</dbReference>
<organism evidence="5 7">
    <name type="scientific">Flavobacterium hydatis</name>
    <name type="common">Cytophaga aquatilis</name>
    <dbReference type="NCBI Taxonomy" id="991"/>
    <lineage>
        <taxon>Bacteria</taxon>
        <taxon>Pseudomonadati</taxon>
        <taxon>Bacteroidota</taxon>
        <taxon>Flavobacteriia</taxon>
        <taxon>Flavobacteriales</taxon>
        <taxon>Flavobacteriaceae</taxon>
        <taxon>Flavobacterium</taxon>
    </lineage>
</organism>
<protein>
    <submittedName>
        <fullName evidence="6">T9SS C-terminal target domain-containing protein</fullName>
    </submittedName>
</protein>
<reference evidence="6 8" key="2">
    <citation type="submission" date="2016-11" db="EMBL/GenBank/DDBJ databases">
        <title>Whole genomes of Flavobacteriaceae.</title>
        <authorList>
            <person name="Stine C."/>
            <person name="Li C."/>
            <person name="Tadesse D."/>
        </authorList>
    </citation>
    <scope>NUCLEOTIDE SEQUENCE [LARGE SCALE GENOMIC DNA]</scope>
    <source>
        <strain evidence="6 8">ATCC 29551</strain>
    </source>
</reference>
<feature type="signal peptide" evidence="2">
    <location>
        <begin position="1"/>
        <end position="20"/>
    </location>
</feature>
<evidence type="ECO:0000259" key="3">
    <source>
        <dbReference type="Pfam" id="PF13290"/>
    </source>
</evidence>
<dbReference type="STRING" id="991.IW20_03875"/>
<keyword evidence="1 2" id="KW-0732">Signal</keyword>